<sequence>MFMTLEAHIRIGRIIRTYNKFINEITTFGHRFRSVLVIDGALVTVEQVMCMNRASGLKFSPLKRINHVMFGKGAIDIAEKFHNFMENIVNVSNCCYGVIPYQHGFLTQFHVHSCFQTYFRPFGQFVEYSN</sequence>
<protein>
    <submittedName>
        <fullName evidence="1">Uncharacterized protein</fullName>
    </submittedName>
</protein>
<name>A0A8D8T546_9HEMI</name>
<accession>A0A8D8T546</accession>
<reference evidence="1" key="1">
    <citation type="submission" date="2021-05" db="EMBL/GenBank/DDBJ databases">
        <authorList>
            <person name="Alioto T."/>
            <person name="Alioto T."/>
            <person name="Gomez Garrido J."/>
        </authorList>
    </citation>
    <scope>NUCLEOTIDE SEQUENCE</scope>
</reference>
<organism evidence="1">
    <name type="scientific">Cacopsylla melanoneura</name>
    <dbReference type="NCBI Taxonomy" id="428564"/>
    <lineage>
        <taxon>Eukaryota</taxon>
        <taxon>Metazoa</taxon>
        <taxon>Ecdysozoa</taxon>
        <taxon>Arthropoda</taxon>
        <taxon>Hexapoda</taxon>
        <taxon>Insecta</taxon>
        <taxon>Pterygota</taxon>
        <taxon>Neoptera</taxon>
        <taxon>Paraneoptera</taxon>
        <taxon>Hemiptera</taxon>
        <taxon>Sternorrhyncha</taxon>
        <taxon>Psylloidea</taxon>
        <taxon>Psyllidae</taxon>
        <taxon>Psyllinae</taxon>
        <taxon>Cacopsylla</taxon>
    </lineage>
</organism>
<proteinExistence type="predicted"/>
<evidence type="ECO:0000313" key="1">
    <source>
        <dbReference type="EMBL" id="CAG6680521.1"/>
    </source>
</evidence>
<dbReference type="EMBL" id="HBUF01252493">
    <property type="protein sequence ID" value="CAG6680521.1"/>
    <property type="molecule type" value="Transcribed_RNA"/>
</dbReference>
<dbReference type="AlphaFoldDB" id="A0A8D8T546"/>